<evidence type="ECO:0000256" key="1">
    <source>
        <dbReference type="ARBA" id="ARBA00004651"/>
    </source>
</evidence>
<comment type="subcellular location">
    <subcellularLocation>
        <location evidence="1">Cell membrane</location>
        <topology evidence="1">Multi-pass membrane protein</topology>
    </subcellularLocation>
</comment>
<evidence type="ECO:0000313" key="12">
    <source>
        <dbReference type="Proteomes" id="UP000238916"/>
    </source>
</evidence>
<comment type="similarity">
    <text evidence="2 9">Belongs to the membrane-bound acyltransferase family.</text>
</comment>
<dbReference type="GO" id="GO:0070395">
    <property type="term" value="P:lipoteichoic acid biosynthetic process"/>
    <property type="evidence" value="ECO:0007669"/>
    <property type="project" value="UniProtKB-UniRule"/>
</dbReference>
<evidence type="ECO:0000256" key="9">
    <source>
        <dbReference type="PIRNR" id="PIRNR016636"/>
    </source>
</evidence>
<protein>
    <recommendedName>
        <fullName evidence="9">Teichoic acid D-alanyltransferase</fullName>
        <ecNumber evidence="9">2.3.1.-</ecNumber>
    </recommendedName>
</protein>
<feature type="transmembrane region" description="Helical" evidence="10">
    <location>
        <begin position="368"/>
        <end position="388"/>
    </location>
</feature>
<reference evidence="12" key="1">
    <citation type="submission" date="2018-02" db="EMBL/GenBank/DDBJ databases">
        <authorList>
            <person name="Hausmann B."/>
        </authorList>
    </citation>
    <scope>NUCLEOTIDE SEQUENCE [LARGE SCALE GENOMIC DNA]</scope>
    <source>
        <strain evidence="12">Peat soil MAG SbF1</strain>
    </source>
</reference>
<feature type="transmembrane region" description="Helical" evidence="10">
    <location>
        <begin position="33"/>
        <end position="49"/>
    </location>
</feature>
<dbReference type="AlphaFoldDB" id="A0A2U3LWX0"/>
<dbReference type="OrthoDB" id="9805788at2"/>
<dbReference type="NCBIfam" id="TIGR04091">
    <property type="entry name" value="LTA_dltB"/>
    <property type="match status" value="1"/>
</dbReference>
<keyword evidence="3 9" id="KW-1003">Cell membrane</keyword>
<feature type="transmembrane region" description="Helical" evidence="10">
    <location>
        <begin position="110"/>
        <end position="129"/>
    </location>
</feature>
<evidence type="ECO:0000256" key="7">
    <source>
        <dbReference type="ARBA" id="ARBA00023136"/>
    </source>
</evidence>
<dbReference type="EMBL" id="OMOF01000904">
    <property type="protein sequence ID" value="SPF56420.1"/>
    <property type="molecule type" value="Genomic_DNA"/>
</dbReference>
<dbReference type="UniPathway" id="UPA00556"/>
<evidence type="ECO:0000256" key="8">
    <source>
        <dbReference type="ARBA" id="ARBA00023315"/>
    </source>
</evidence>
<dbReference type="GO" id="GO:0005886">
    <property type="term" value="C:plasma membrane"/>
    <property type="evidence" value="ECO:0007669"/>
    <property type="project" value="UniProtKB-SubCell"/>
</dbReference>
<accession>A0A2U3LWX0</accession>
<evidence type="ECO:0000256" key="3">
    <source>
        <dbReference type="ARBA" id="ARBA00022475"/>
    </source>
</evidence>
<keyword evidence="8 9" id="KW-0012">Acyltransferase</keyword>
<dbReference type="InterPro" id="IPR004299">
    <property type="entry name" value="MBOAT_fam"/>
</dbReference>
<keyword evidence="7 9" id="KW-0472">Membrane</keyword>
<evidence type="ECO:0000256" key="6">
    <source>
        <dbReference type="ARBA" id="ARBA00022989"/>
    </source>
</evidence>
<feature type="transmembrane region" description="Helical" evidence="10">
    <location>
        <begin position="6"/>
        <end position="26"/>
    </location>
</feature>
<comment type="pathway">
    <text evidence="9">Cell wall biogenesis; lipoteichoic acid biosynthesis.</text>
</comment>
<evidence type="ECO:0000256" key="5">
    <source>
        <dbReference type="ARBA" id="ARBA00022692"/>
    </source>
</evidence>
<feature type="transmembrane region" description="Helical" evidence="10">
    <location>
        <begin position="233"/>
        <end position="258"/>
    </location>
</feature>
<organism evidence="11 12">
    <name type="scientific">Candidatus Desulfosporosinus infrequens</name>
    <dbReference type="NCBI Taxonomy" id="2043169"/>
    <lineage>
        <taxon>Bacteria</taxon>
        <taxon>Bacillati</taxon>
        <taxon>Bacillota</taxon>
        <taxon>Clostridia</taxon>
        <taxon>Eubacteriales</taxon>
        <taxon>Desulfitobacteriaceae</taxon>
        <taxon>Desulfosporosinus</taxon>
    </lineage>
</organism>
<name>A0A2U3LWX0_9FIRM</name>
<sequence length="393" mass="46337">MTPYENFSFFIWMLVPIVPAILLGLLGVPGRIRSLWLICSTLFMLWVIYRPVTSLLQATGFFFLSYLIVHFFLVFERSERGKQAEILKPAYYFTILVSILPLILVKLNPYASILGLWQSPIGFLGISYLTFRTVGTVIEIRDGLIKEVKFLDFFSYVLFFPALASGPIDRYRRFIGDLDKKLNRKEYSELLADGINHIFRGFLYRFIIAYLINKHSLAWLNTVHTGMATFQYMYVYSFYLFFDFAGYSAFAVGVSYILGIRTPENFNKPFIAKNIKDFWNRWHISLSFWFRDYIYMRFVLNSAKKKRFKNKYTTSYVGYFLLFGLMGIWHGTELQYIVYGLYQALLMTGYDWLERKNKTLHFWKKGQVWDGLAILVTAHFVFFGFLIFSGRLF</sequence>
<comment type="function">
    <text evidence="9">O-acyltransferase that catalyzes D-alanylation of both teichoic acid and lipoteichoic acid (LTA). D-alanylation of LTA plays an important role in modulating the properties of the cell wall in Gram-positive bacteria, influencing the net charge of the cell wall. Catalyzes D-alanylation from DltC carrier protein.</text>
</comment>
<keyword evidence="6 10" id="KW-1133">Transmembrane helix</keyword>
<dbReference type="Pfam" id="PF03062">
    <property type="entry name" value="MBOAT"/>
    <property type="match status" value="1"/>
</dbReference>
<dbReference type="Proteomes" id="UP000238916">
    <property type="component" value="Unassembled WGS sequence"/>
</dbReference>
<dbReference type="GO" id="GO:0016746">
    <property type="term" value="F:acyltransferase activity"/>
    <property type="evidence" value="ECO:0007669"/>
    <property type="project" value="UniProtKB-KW"/>
</dbReference>
<dbReference type="InterPro" id="IPR024024">
    <property type="entry name" value="DltB"/>
</dbReference>
<dbReference type="PANTHER" id="PTHR13285:SF23">
    <property type="entry name" value="TEICHOIC ACID D-ALANYLTRANSFERASE"/>
    <property type="match status" value="1"/>
</dbReference>
<keyword evidence="5 10" id="KW-0812">Transmembrane</keyword>
<evidence type="ECO:0000256" key="10">
    <source>
        <dbReference type="SAM" id="Phobius"/>
    </source>
</evidence>
<dbReference type="InterPro" id="IPR024194">
    <property type="entry name" value="Ac/AlaTfrase_AlgI/DltB"/>
</dbReference>
<evidence type="ECO:0000313" key="11">
    <source>
        <dbReference type="EMBL" id="SPF56420.1"/>
    </source>
</evidence>
<gene>
    <name evidence="11" type="primary">dltB</name>
    <name evidence="11" type="ORF">SBF1_9120002</name>
</gene>
<feature type="transmembrane region" description="Helical" evidence="10">
    <location>
        <begin position="86"/>
        <end position="104"/>
    </location>
</feature>
<keyword evidence="4 9" id="KW-0808">Transferase</keyword>
<evidence type="ECO:0000256" key="4">
    <source>
        <dbReference type="ARBA" id="ARBA00022679"/>
    </source>
</evidence>
<evidence type="ECO:0000256" key="2">
    <source>
        <dbReference type="ARBA" id="ARBA00010323"/>
    </source>
</evidence>
<dbReference type="EC" id="2.3.1.-" evidence="9"/>
<feature type="transmembrane region" description="Helical" evidence="10">
    <location>
        <begin position="312"/>
        <end position="330"/>
    </location>
</feature>
<dbReference type="InterPro" id="IPR051085">
    <property type="entry name" value="MB_O-acyltransferase"/>
</dbReference>
<dbReference type="PIRSF" id="PIRSF500216">
    <property type="entry name" value="DltB"/>
    <property type="match status" value="1"/>
</dbReference>
<dbReference type="PANTHER" id="PTHR13285">
    <property type="entry name" value="ACYLTRANSFERASE"/>
    <property type="match status" value="1"/>
</dbReference>
<feature type="transmembrane region" description="Helical" evidence="10">
    <location>
        <begin position="55"/>
        <end position="74"/>
    </location>
</feature>
<feature type="transmembrane region" description="Helical" evidence="10">
    <location>
        <begin position="194"/>
        <end position="212"/>
    </location>
</feature>
<proteinExistence type="inferred from homology"/>
<dbReference type="PIRSF" id="PIRSF016636">
    <property type="entry name" value="AlgI_DltB"/>
    <property type="match status" value="1"/>
</dbReference>